<name>A0A6A4APP9_9STRA</name>
<evidence type="ECO:0000313" key="2">
    <source>
        <dbReference type="Proteomes" id="UP000434957"/>
    </source>
</evidence>
<reference evidence="1 2" key="1">
    <citation type="submission" date="2018-08" db="EMBL/GenBank/DDBJ databases">
        <title>Genomic investigation of the strawberry pathogen Phytophthora fragariae indicates pathogenicity is determined by transcriptional variation in three key races.</title>
        <authorList>
            <person name="Adams T.M."/>
            <person name="Armitage A.D."/>
            <person name="Sobczyk M.K."/>
            <person name="Bates H.J."/>
            <person name="Dunwell J.M."/>
            <person name="Nellist C.F."/>
            <person name="Harrison R.J."/>
        </authorList>
    </citation>
    <scope>NUCLEOTIDE SEQUENCE [LARGE SCALE GENOMIC DNA]</scope>
    <source>
        <strain evidence="1 2">SCRP333</strain>
    </source>
</reference>
<dbReference type="PANTHER" id="PTHR11439:SF463">
    <property type="entry name" value="REVERSE TRANSCRIPTASE TY1_COPIA-TYPE DOMAIN-CONTAINING PROTEIN"/>
    <property type="match status" value="1"/>
</dbReference>
<dbReference type="Proteomes" id="UP000434957">
    <property type="component" value="Unassembled WGS sequence"/>
</dbReference>
<dbReference type="AlphaFoldDB" id="A0A6A4APP9"/>
<feature type="non-terminal residue" evidence="1">
    <location>
        <position position="1"/>
    </location>
</feature>
<sequence>TAAKYALRYLRKTKDIELVLRPIEDGMRIATDADWANDLQDRKSVSGFVVYLFGCPVHWGSSKQSVIALSSTTAEFIAASDGLQQAEWIKLVAMEVLTATTQDGPADLPLTLQIDNQSTIKRVKKDGTSGAQKAVDIRFHCLKEAWKTGFVALEYVPMHENPADLLTKALSRHELAHKRALCGMSQ</sequence>
<keyword evidence="2" id="KW-1185">Reference proteome</keyword>
<evidence type="ECO:0008006" key="3">
    <source>
        <dbReference type="Google" id="ProtNLM"/>
    </source>
</evidence>
<dbReference type="PANTHER" id="PTHR11439">
    <property type="entry name" value="GAG-POL-RELATED RETROTRANSPOSON"/>
    <property type="match status" value="1"/>
</dbReference>
<comment type="caution">
    <text evidence="1">The sequence shown here is derived from an EMBL/GenBank/DDBJ whole genome shotgun (WGS) entry which is preliminary data.</text>
</comment>
<evidence type="ECO:0000313" key="1">
    <source>
        <dbReference type="EMBL" id="KAE9261860.1"/>
    </source>
</evidence>
<protein>
    <recommendedName>
        <fullName evidence="3">Reverse transcriptase Ty1/copia-type domain-containing protein</fullName>
    </recommendedName>
</protein>
<accession>A0A6A4APP9</accession>
<proteinExistence type="predicted"/>
<gene>
    <name evidence="1" type="ORF">PR003_g33771</name>
</gene>
<dbReference type="CDD" id="cd09272">
    <property type="entry name" value="RNase_HI_RT_Ty1"/>
    <property type="match status" value="1"/>
</dbReference>
<organism evidence="1 2">
    <name type="scientific">Phytophthora rubi</name>
    <dbReference type="NCBI Taxonomy" id="129364"/>
    <lineage>
        <taxon>Eukaryota</taxon>
        <taxon>Sar</taxon>
        <taxon>Stramenopiles</taxon>
        <taxon>Oomycota</taxon>
        <taxon>Peronosporomycetes</taxon>
        <taxon>Peronosporales</taxon>
        <taxon>Peronosporaceae</taxon>
        <taxon>Phytophthora</taxon>
    </lineage>
</organism>
<dbReference type="EMBL" id="QXFT01010028">
    <property type="protein sequence ID" value="KAE9261860.1"/>
    <property type="molecule type" value="Genomic_DNA"/>
</dbReference>